<dbReference type="CDD" id="cd14099">
    <property type="entry name" value="STKc_PLK"/>
    <property type="match status" value="1"/>
</dbReference>
<evidence type="ECO:0000256" key="4">
    <source>
        <dbReference type="ARBA" id="ARBA00022679"/>
    </source>
</evidence>
<dbReference type="PROSITE" id="PS50011">
    <property type="entry name" value="PROTEIN_KINASE_DOM"/>
    <property type="match status" value="1"/>
</dbReference>
<evidence type="ECO:0000256" key="6">
    <source>
        <dbReference type="ARBA" id="ARBA00022741"/>
    </source>
</evidence>
<dbReference type="GO" id="GO:0000776">
    <property type="term" value="C:kinetochore"/>
    <property type="evidence" value="ECO:0007669"/>
    <property type="project" value="TreeGrafter"/>
</dbReference>
<dbReference type="Pfam" id="PF00069">
    <property type="entry name" value="Pkinase"/>
    <property type="match status" value="1"/>
</dbReference>
<keyword evidence="4 12" id="KW-0808">Transferase</keyword>
<feature type="region of interest" description="Disordered" evidence="13">
    <location>
        <begin position="321"/>
        <end position="380"/>
    </location>
</feature>
<organism evidence="16 17">
    <name type="scientific">Amblyomma americanum</name>
    <name type="common">Lone star tick</name>
    <dbReference type="NCBI Taxonomy" id="6943"/>
    <lineage>
        <taxon>Eukaryota</taxon>
        <taxon>Metazoa</taxon>
        <taxon>Ecdysozoa</taxon>
        <taxon>Arthropoda</taxon>
        <taxon>Chelicerata</taxon>
        <taxon>Arachnida</taxon>
        <taxon>Acari</taxon>
        <taxon>Parasitiformes</taxon>
        <taxon>Ixodida</taxon>
        <taxon>Ixodoidea</taxon>
        <taxon>Ixodidae</taxon>
        <taxon>Amblyomminae</taxon>
        <taxon>Amblyomma</taxon>
    </lineage>
</organism>
<gene>
    <name evidence="16" type="ORF">V5799_026581</name>
</gene>
<comment type="catalytic activity">
    <reaction evidence="10">
        <text>L-seryl-[protein] + ATP = O-phospho-L-seryl-[protein] + ADP + H(+)</text>
        <dbReference type="Rhea" id="RHEA:17989"/>
        <dbReference type="Rhea" id="RHEA-COMP:9863"/>
        <dbReference type="Rhea" id="RHEA-COMP:11604"/>
        <dbReference type="ChEBI" id="CHEBI:15378"/>
        <dbReference type="ChEBI" id="CHEBI:29999"/>
        <dbReference type="ChEBI" id="CHEBI:30616"/>
        <dbReference type="ChEBI" id="CHEBI:83421"/>
        <dbReference type="ChEBI" id="CHEBI:456216"/>
        <dbReference type="EC" id="2.7.11.21"/>
    </reaction>
</comment>
<dbReference type="GO" id="GO:0005813">
    <property type="term" value="C:centrosome"/>
    <property type="evidence" value="ECO:0007669"/>
    <property type="project" value="TreeGrafter"/>
</dbReference>
<sequence>MMASAIPTKTAATASRDLPEVVIDKKAKREYVRGKFLGKGGFAKCYELMEKGTNTVYAGKVVSKALLVKSHQKEKMAQEIQIHRSLDHKHIVGFHSYFEDEKNVYIILELCSRRSLMEMHRRRKTLTEAEVRYFLHQLLLACRYLVQQRVIHRDLKLGNLLLNESMELKVGDFGLATRLDYEGERKKTLCGTPNYIAPEILAKKGHSYEVDIWSIGCILFTLLVGRPPFETPTLKETYVRIKKNEYHVPSTVSSPARALIRKMLQPEPERRPNIEAILQDDFMTCGPLPSRLPTSCLATEPRFDTLNATLTIGGRRPLLERNEGRELEAKVTPIRNHPEKEAKPVQSLKPQQPARPGALPASVPAQAATSSPAPKGGQREAHLNDLQRLLRDLCSSRPPERRFEQADEAEDPASVPVFWISKWVDYTDKYGLGYQLCDNSIGVLFNDNTRVVLLNNNVSVTYVDDNGLEHYHTLEQYPSSLEKKVTLLKYFCSYMKQYLLTTGEDVSPRECDNLVRLPCLGTWLRTRSAISFYLTNGTVQINFFQDHTKIILCPLMAAVSYIDNNRVFHTYRLETLQKGCPPDLFSRLKYARTILDRLASSSSS</sequence>
<keyword evidence="8 11" id="KW-0067">ATP-binding</keyword>
<dbReference type="GO" id="GO:0000922">
    <property type="term" value="C:spindle pole"/>
    <property type="evidence" value="ECO:0007669"/>
    <property type="project" value="TreeGrafter"/>
</dbReference>
<dbReference type="InterPro" id="IPR000719">
    <property type="entry name" value="Prot_kinase_dom"/>
</dbReference>
<comment type="subcellular location">
    <subcellularLocation>
        <location evidence="1">Cytoplasm</location>
    </subcellularLocation>
</comment>
<keyword evidence="2" id="KW-0963">Cytoplasm</keyword>
<comment type="catalytic activity">
    <reaction evidence="9 12">
        <text>L-threonyl-[protein] + ATP = O-phospho-L-threonyl-[protein] + ADP + H(+)</text>
        <dbReference type="Rhea" id="RHEA:46608"/>
        <dbReference type="Rhea" id="RHEA-COMP:11060"/>
        <dbReference type="Rhea" id="RHEA-COMP:11605"/>
        <dbReference type="ChEBI" id="CHEBI:15378"/>
        <dbReference type="ChEBI" id="CHEBI:30013"/>
        <dbReference type="ChEBI" id="CHEBI:30616"/>
        <dbReference type="ChEBI" id="CHEBI:61977"/>
        <dbReference type="ChEBI" id="CHEBI:456216"/>
        <dbReference type="EC" id="2.7.11.21"/>
    </reaction>
</comment>
<dbReference type="GO" id="GO:0007052">
    <property type="term" value="P:mitotic spindle organization"/>
    <property type="evidence" value="ECO:0007669"/>
    <property type="project" value="TreeGrafter"/>
</dbReference>
<dbReference type="Gene3D" id="3.30.200.20">
    <property type="entry name" value="Phosphorylase Kinase, domain 1"/>
    <property type="match status" value="1"/>
</dbReference>
<dbReference type="EMBL" id="JARKHS020030419">
    <property type="protein sequence ID" value="KAK8762150.1"/>
    <property type="molecule type" value="Genomic_DNA"/>
</dbReference>
<evidence type="ECO:0000256" key="8">
    <source>
        <dbReference type="ARBA" id="ARBA00022840"/>
    </source>
</evidence>
<dbReference type="GO" id="GO:0005634">
    <property type="term" value="C:nucleus"/>
    <property type="evidence" value="ECO:0007669"/>
    <property type="project" value="TreeGrafter"/>
</dbReference>
<name>A0AAQ4DI60_AMBAM</name>
<feature type="binding site" evidence="11">
    <location>
        <position position="60"/>
    </location>
    <ligand>
        <name>ATP</name>
        <dbReference type="ChEBI" id="CHEBI:30616"/>
    </ligand>
</feature>
<evidence type="ECO:0000256" key="3">
    <source>
        <dbReference type="ARBA" id="ARBA00022527"/>
    </source>
</evidence>
<dbReference type="PROSITE" id="PS00107">
    <property type="entry name" value="PROTEIN_KINASE_ATP"/>
    <property type="match status" value="1"/>
</dbReference>
<evidence type="ECO:0000256" key="13">
    <source>
        <dbReference type="SAM" id="MobiDB-lite"/>
    </source>
</evidence>
<protein>
    <recommendedName>
        <fullName evidence="12">Serine/threonine-protein kinase PLK</fullName>
        <ecNumber evidence="12">2.7.11.21</ecNumber>
    </recommendedName>
    <alternativeName>
        <fullName evidence="12">Polo-like kinase</fullName>
    </alternativeName>
</protein>
<accession>A0AAQ4DI60</accession>
<evidence type="ECO:0000256" key="1">
    <source>
        <dbReference type="ARBA" id="ARBA00004496"/>
    </source>
</evidence>
<dbReference type="InterPro" id="IPR000959">
    <property type="entry name" value="POLO_box_dom"/>
</dbReference>
<dbReference type="CDD" id="cd13117">
    <property type="entry name" value="POLO_box_2"/>
    <property type="match status" value="1"/>
</dbReference>
<dbReference type="InterPro" id="IPR033695">
    <property type="entry name" value="POLO_box_2"/>
</dbReference>
<dbReference type="GO" id="GO:0005737">
    <property type="term" value="C:cytoplasm"/>
    <property type="evidence" value="ECO:0007669"/>
    <property type="project" value="UniProtKB-SubCell"/>
</dbReference>
<feature type="domain" description="Protein kinase" evidence="14">
    <location>
        <begin position="31"/>
        <end position="283"/>
    </location>
</feature>
<evidence type="ECO:0000259" key="14">
    <source>
        <dbReference type="PROSITE" id="PS50011"/>
    </source>
</evidence>
<dbReference type="FunFam" id="1.10.510.10:FF:000311">
    <property type="entry name" value="Serine/threonine-protein kinase PLK"/>
    <property type="match status" value="1"/>
</dbReference>
<dbReference type="Pfam" id="PF00659">
    <property type="entry name" value="POLO_box"/>
    <property type="match status" value="2"/>
</dbReference>
<comment type="similarity">
    <text evidence="12">Belongs to the protein kinase superfamily. Ser/Thr protein kinase family. CDC5/Polo subfamily.</text>
</comment>
<dbReference type="EC" id="2.7.11.21" evidence="12"/>
<dbReference type="GO" id="GO:0004674">
    <property type="term" value="F:protein serine/threonine kinase activity"/>
    <property type="evidence" value="ECO:0007669"/>
    <property type="project" value="UniProtKB-KW"/>
</dbReference>
<dbReference type="SMART" id="SM00220">
    <property type="entry name" value="S_TKc"/>
    <property type="match status" value="1"/>
</dbReference>
<evidence type="ECO:0000259" key="15">
    <source>
        <dbReference type="PROSITE" id="PS50078"/>
    </source>
</evidence>
<dbReference type="Gene3D" id="1.10.510.10">
    <property type="entry name" value="Transferase(Phosphotransferase) domain 1"/>
    <property type="match status" value="1"/>
</dbReference>
<evidence type="ECO:0000313" key="16">
    <source>
        <dbReference type="EMBL" id="KAK8762150.1"/>
    </source>
</evidence>
<evidence type="ECO:0000256" key="7">
    <source>
        <dbReference type="ARBA" id="ARBA00022777"/>
    </source>
</evidence>
<proteinExistence type="inferred from homology"/>
<dbReference type="PROSITE" id="PS00108">
    <property type="entry name" value="PROTEIN_KINASE_ST"/>
    <property type="match status" value="1"/>
</dbReference>
<dbReference type="Gene3D" id="3.30.1120.30">
    <property type="entry name" value="POLO box domain"/>
    <property type="match status" value="2"/>
</dbReference>
<keyword evidence="5" id="KW-0677">Repeat</keyword>
<dbReference type="GO" id="GO:0005524">
    <property type="term" value="F:ATP binding"/>
    <property type="evidence" value="ECO:0007669"/>
    <property type="project" value="UniProtKB-UniRule"/>
</dbReference>
<dbReference type="CDD" id="cd13118">
    <property type="entry name" value="POLO_box_1"/>
    <property type="match status" value="1"/>
</dbReference>
<feature type="domain" description="POLO box" evidence="15">
    <location>
        <begin position="419"/>
        <end position="497"/>
    </location>
</feature>
<dbReference type="InterPro" id="IPR008271">
    <property type="entry name" value="Ser/Thr_kinase_AS"/>
</dbReference>
<dbReference type="SUPFAM" id="SSF82615">
    <property type="entry name" value="Polo-box domain"/>
    <property type="match status" value="2"/>
</dbReference>
<comment type="caution">
    <text evidence="16">The sequence shown here is derived from an EMBL/GenBank/DDBJ whole genome shotgun (WGS) entry which is preliminary data.</text>
</comment>
<dbReference type="PANTHER" id="PTHR24345:SF93">
    <property type="entry name" value="SERINE_THREONINE-PROTEIN KINASE PLK1"/>
    <property type="match status" value="1"/>
</dbReference>
<evidence type="ECO:0000256" key="5">
    <source>
        <dbReference type="ARBA" id="ARBA00022737"/>
    </source>
</evidence>
<evidence type="ECO:0000313" key="17">
    <source>
        <dbReference type="Proteomes" id="UP001321473"/>
    </source>
</evidence>
<keyword evidence="6 11" id="KW-0547">Nucleotide-binding</keyword>
<evidence type="ECO:0000256" key="10">
    <source>
        <dbReference type="ARBA" id="ARBA00048347"/>
    </source>
</evidence>
<dbReference type="InterPro" id="IPR036947">
    <property type="entry name" value="POLO_box_dom_sf"/>
</dbReference>
<dbReference type="FunFam" id="3.30.1120.30:FF:000001">
    <property type="entry name" value="Serine/threonine-protein kinase PLK"/>
    <property type="match status" value="1"/>
</dbReference>
<evidence type="ECO:0000256" key="2">
    <source>
        <dbReference type="ARBA" id="ARBA00022490"/>
    </source>
</evidence>
<dbReference type="AlphaFoldDB" id="A0AAQ4DI60"/>
<dbReference type="FunFam" id="3.30.200.20:FF:000284">
    <property type="entry name" value="Serine/threonine-protein kinase PLK"/>
    <property type="match status" value="1"/>
</dbReference>
<dbReference type="InterPro" id="IPR017441">
    <property type="entry name" value="Protein_kinase_ATP_BS"/>
</dbReference>
<keyword evidence="17" id="KW-1185">Reference proteome</keyword>
<dbReference type="Proteomes" id="UP001321473">
    <property type="component" value="Unassembled WGS sequence"/>
</dbReference>
<evidence type="ECO:0000256" key="9">
    <source>
        <dbReference type="ARBA" id="ARBA00047802"/>
    </source>
</evidence>
<dbReference type="SUPFAM" id="SSF56112">
    <property type="entry name" value="Protein kinase-like (PK-like)"/>
    <property type="match status" value="1"/>
</dbReference>
<keyword evidence="7 12" id="KW-0418">Kinase</keyword>
<evidence type="ECO:0000256" key="12">
    <source>
        <dbReference type="RuleBase" id="RU361162"/>
    </source>
</evidence>
<dbReference type="InterPro" id="IPR011009">
    <property type="entry name" value="Kinase-like_dom_sf"/>
</dbReference>
<dbReference type="InterPro" id="IPR033701">
    <property type="entry name" value="POLO_box_1"/>
</dbReference>
<dbReference type="PANTHER" id="PTHR24345">
    <property type="entry name" value="SERINE/THREONINE-PROTEIN KINASE PLK"/>
    <property type="match status" value="1"/>
</dbReference>
<keyword evidence="3 12" id="KW-0723">Serine/threonine-protein kinase</keyword>
<evidence type="ECO:0000256" key="11">
    <source>
        <dbReference type="PROSITE-ProRule" id="PRU10141"/>
    </source>
</evidence>
<reference evidence="16 17" key="1">
    <citation type="journal article" date="2023" name="Arcadia Sci">
        <title>De novo assembly of a long-read Amblyomma americanum tick genome.</title>
        <authorList>
            <person name="Chou S."/>
            <person name="Poskanzer K.E."/>
            <person name="Rollins M."/>
            <person name="Thuy-Boun P.S."/>
        </authorList>
    </citation>
    <scope>NUCLEOTIDE SEQUENCE [LARGE SCALE GENOMIC DNA]</scope>
    <source>
        <strain evidence="16">F_SG_1</strain>
        <tissue evidence="16">Salivary glands</tissue>
    </source>
</reference>
<dbReference type="PROSITE" id="PS50078">
    <property type="entry name" value="POLO_BOX"/>
    <property type="match status" value="2"/>
</dbReference>
<feature type="domain" description="POLO box" evidence="15">
    <location>
        <begin position="519"/>
        <end position="600"/>
    </location>
</feature>